<gene>
    <name evidence="6" type="ORF">GCM10023322_58380</name>
</gene>
<evidence type="ECO:0000313" key="7">
    <source>
        <dbReference type="Proteomes" id="UP001501570"/>
    </source>
</evidence>
<protein>
    <submittedName>
        <fullName evidence="6">FadR/GntR family transcriptional regulator</fullName>
    </submittedName>
</protein>
<evidence type="ECO:0000313" key="6">
    <source>
        <dbReference type="EMBL" id="GAA5194313.1"/>
    </source>
</evidence>
<accession>A0ABP9SF88</accession>
<comment type="caution">
    <text evidence="6">The sequence shown here is derived from an EMBL/GenBank/DDBJ whole genome shotgun (WGS) entry which is preliminary data.</text>
</comment>
<dbReference type="PROSITE" id="PS50949">
    <property type="entry name" value="HTH_GNTR"/>
    <property type="match status" value="1"/>
</dbReference>
<evidence type="ECO:0000256" key="3">
    <source>
        <dbReference type="ARBA" id="ARBA00023163"/>
    </source>
</evidence>
<evidence type="ECO:0000259" key="5">
    <source>
        <dbReference type="PROSITE" id="PS50949"/>
    </source>
</evidence>
<dbReference type="PANTHER" id="PTHR43537:SF44">
    <property type="entry name" value="GNTR FAMILY REGULATORY PROTEIN"/>
    <property type="match status" value="1"/>
</dbReference>
<evidence type="ECO:0000256" key="2">
    <source>
        <dbReference type="ARBA" id="ARBA00023125"/>
    </source>
</evidence>
<dbReference type="Pfam" id="PF07729">
    <property type="entry name" value="FCD"/>
    <property type="match status" value="1"/>
</dbReference>
<dbReference type="Gene3D" id="1.20.120.530">
    <property type="entry name" value="GntR ligand-binding domain-like"/>
    <property type="match status" value="1"/>
</dbReference>
<proteinExistence type="predicted"/>
<dbReference type="EMBL" id="BAABJQ010000021">
    <property type="protein sequence ID" value="GAA5194313.1"/>
    <property type="molecule type" value="Genomic_DNA"/>
</dbReference>
<dbReference type="InterPro" id="IPR000524">
    <property type="entry name" value="Tscrpt_reg_HTH_GntR"/>
</dbReference>
<keyword evidence="1" id="KW-0805">Transcription regulation</keyword>
<dbReference type="Proteomes" id="UP001501570">
    <property type="component" value="Unassembled WGS sequence"/>
</dbReference>
<keyword evidence="3" id="KW-0804">Transcription</keyword>
<evidence type="ECO:0000256" key="1">
    <source>
        <dbReference type="ARBA" id="ARBA00023015"/>
    </source>
</evidence>
<dbReference type="RefSeq" id="WP_345634993.1">
    <property type="nucleotide sequence ID" value="NZ_BAABJQ010000021.1"/>
</dbReference>
<dbReference type="Gene3D" id="1.10.10.10">
    <property type="entry name" value="Winged helix-like DNA-binding domain superfamily/Winged helix DNA-binding domain"/>
    <property type="match status" value="1"/>
</dbReference>
<keyword evidence="7" id="KW-1185">Reference proteome</keyword>
<dbReference type="InterPro" id="IPR011711">
    <property type="entry name" value="GntR_C"/>
</dbReference>
<feature type="domain" description="HTH gntR-type" evidence="5">
    <location>
        <begin position="7"/>
        <end position="74"/>
    </location>
</feature>
<reference evidence="7" key="1">
    <citation type="journal article" date="2019" name="Int. J. Syst. Evol. Microbiol.">
        <title>The Global Catalogue of Microorganisms (GCM) 10K type strain sequencing project: providing services to taxonomists for standard genome sequencing and annotation.</title>
        <authorList>
            <consortium name="The Broad Institute Genomics Platform"/>
            <consortium name="The Broad Institute Genome Sequencing Center for Infectious Disease"/>
            <person name="Wu L."/>
            <person name="Ma J."/>
        </authorList>
    </citation>
    <scope>NUCLEOTIDE SEQUENCE [LARGE SCALE GENOMIC DNA]</scope>
    <source>
        <strain evidence="7">JCM 18304</strain>
    </source>
</reference>
<name>A0ABP9SF88_9ACTN</name>
<dbReference type="SUPFAM" id="SSF48008">
    <property type="entry name" value="GntR ligand-binding domain-like"/>
    <property type="match status" value="1"/>
</dbReference>
<feature type="compositionally biased region" description="Basic and acidic residues" evidence="4">
    <location>
        <begin position="226"/>
        <end position="238"/>
    </location>
</feature>
<organism evidence="6 7">
    <name type="scientific">Rugosimonospora acidiphila</name>
    <dbReference type="NCBI Taxonomy" id="556531"/>
    <lineage>
        <taxon>Bacteria</taxon>
        <taxon>Bacillati</taxon>
        <taxon>Actinomycetota</taxon>
        <taxon>Actinomycetes</taxon>
        <taxon>Micromonosporales</taxon>
        <taxon>Micromonosporaceae</taxon>
        <taxon>Rugosimonospora</taxon>
    </lineage>
</organism>
<dbReference type="PANTHER" id="PTHR43537">
    <property type="entry name" value="TRANSCRIPTIONAL REGULATOR, GNTR FAMILY"/>
    <property type="match status" value="1"/>
</dbReference>
<dbReference type="InterPro" id="IPR036390">
    <property type="entry name" value="WH_DNA-bd_sf"/>
</dbReference>
<dbReference type="SMART" id="SM00345">
    <property type="entry name" value="HTH_GNTR"/>
    <property type="match status" value="1"/>
</dbReference>
<sequence>MARYPGRGLHGQAVHELGGRVVRGEWAPGQTIYPEQLEAELGVSKTVVREALRVLGAKGLVDSRPKRGTFVRERSEWNLLDSDVLQWQLLAGASDNLLADLAELRVIVEPAAARLAARRHTAEDAERLGSALDAMAAAEGDAEAAIAADLDFHRALLNAAHNELLQRMDVVLTNALGARDRLVHQQGDAWADPTPMHAAILERIRARDAEGSAAATLELLASAEADAERVRGQAREPKPGGTQKS</sequence>
<dbReference type="Pfam" id="PF00392">
    <property type="entry name" value="GntR"/>
    <property type="match status" value="1"/>
</dbReference>
<evidence type="ECO:0000256" key="4">
    <source>
        <dbReference type="SAM" id="MobiDB-lite"/>
    </source>
</evidence>
<dbReference type="InterPro" id="IPR008920">
    <property type="entry name" value="TF_FadR/GntR_C"/>
</dbReference>
<keyword evidence="2" id="KW-0238">DNA-binding</keyword>
<dbReference type="SMART" id="SM00895">
    <property type="entry name" value="FCD"/>
    <property type="match status" value="1"/>
</dbReference>
<feature type="region of interest" description="Disordered" evidence="4">
    <location>
        <begin position="226"/>
        <end position="245"/>
    </location>
</feature>
<dbReference type="InterPro" id="IPR036388">
    <property type="entry name" value="WH-like_DNA-bd_sf"/>
</dbReference>
<dbReference type="SUPFAM" id="SSF46785">
    <property type="entry name" value="Winged helix' DNA-binding domain"/>
    <property type="match status" value="1"/>
</dbReference>
<dbReference type="CDD" id="cd07377">
    <property type="entry name" value="WHTH_GntR"/>
    <property type="match status" value="1"/>
</dbReference>